<feature type="domain" description="STAS" evidence="2">
    <location>
        <begin position="1"/>
        <end position="78"/>
    </location>
</feature>
<evidence type="ECO:0000256" key="1">
    <source>
        <dbReference type="SAM" id="MobiDB-lite"/>
    </source>
</evidence>
<dbReference type="Gene3D" id="3.30.750.24">
    <property type="entry name" value="STAS domain"/>
    <property type="match status" value="1"/>
</dbReference>
<dbReference type="InterPro" id="IPR002645">
    <property type="entry name" value="STAS_dom"/>
</dbReference>
<dbReference type="PANTHER" id="PTHR33495">
    <property type="entry name" value="ANTI-SIGMA FACTOR ANTAGONIST TM_1081-RELATED-RELATED"/>
    <property type="match status" value="1"/>
</dbReference>
<dbReference type="Proteomes" id="UP000262583">
    <property type="component" value="Chromosome"/>
</dbReference>
<reference evidence="3 4" key="1">
    <citation type="submission" date="2018-05" db="EMBL/GenBank/DDBJ databases">
        <title>A metagenomic window into the 2 km-deep terrestrial subsurface aquifer revealed taxonomically and functionally diverse microbial community comprising novel uncultured bacterial lineages.</title>
        <authorList>
            <person name="Kadnikov V.V."/>
            <person name="Mardanov A.V."/>
            <person name="Beletsky A.V."/>
            <person name="Banks D."/>
            <person name="Pimenov N.V."/>
            <person name="Frank Y.A."/>
            <person name="Karnachuk O.V."/>
            <person name="Ravin N.V."/>
        </authorList>
    </citation>
    <scope>NUCLEOTIDE SEQUENCE [LARGE SCALE GENOMIC DNA]</scope>
    <source>
        <strain evidence="3">BY</strain>
    </source>
</reference>
<dbReference type="GO" id="GO:0043856">
    <property type="term" value="F:anti-sigma factor antagonist activity"/>
    <property type="evidence" value="ECO:0007669"/>
    <property type="project" value="TreeGrafter"/>
</dbReference>
<dbReference type="SUPFAM" id="SSF52091">
    <property type="entry name" value="SpoIIaa-like"/>
    <property type="match status" value="1"/>
</dbReference>
<organism evidence="3 4">
    <name type="scientific">Sumerlaea chitinivorans</name>
    <dbReference type="NCBI Taxonomy" id="2250252"/>
    <lineage>
        <taxon>Bacteria</taxon>
        <taxon>Candidatus Sumerlaeota</taxon>
        <taxon>Candidatus Sumerlaeia</taxon>
        <taxon>Candidatus Sumerlaeales</taxon>
        <taxon>Candidatus Sumerlaeaceae</taxon>
        <taxon>Candidatus Sumerlaea</taxon>
    </lineage>
</organism>
<sequence length="112" mass="12468">MLDAVGADNCAIAKRSIQEHLQNHPAASTVVFDLQKVPYIDTPGIAMLFELKKQLSQLGKTVCLQNPSRAVLRMLNITLLNRVFPVRYVGHEEERIPSSQPSSLRTSPENKS</sequence>
<gene>
    <name evidence="3" type="ORF">BRCON_0963</name>
</gene>
<proteinExistence type="predicted"/>
<protein>
    <recommendedName>
        <fullName evidence="2">STAS domain-containing protein</fullName>
    </recommendedName>
</protein>
<evidence type="ECO:0000313" key="4">
    <source>
        <dbReference type="Proteomes" id="UP000262583"/>
    </source>
</evidence>
<accession>A0A2Z4Y3N1</accession>
<dbReference type="InterPro" id="IPR036513">
    <property type="entry name" value="STAS_dom_sf"/>
</dbReference>
<dbReference type="Pfam" id="PF01740">
    <property type="entry name" value="STAS"/>
    <property type="match status" value="1"/>
</dbReference>
<dbReference type="AlphaFoldDB" id="A0A2Z4Y3N1"/>
<dbReference type="PROSITE" id="PS50801">
    <property type="entry name" value="STAS"/>
    <property type="match status" value="1"/>
</dbReference>
<dbReference type="EMBL" id="CP030759">
    <property type="protein sequence ID" value="AXA35740.1"/>
    <property type="molecule type" value="Genomic_DNA"/>
</dbReference>
<evidence type="ECO:0000259" key="2">
    <source>
        <dbReference type="PROSITE" id="PS50801"/>
    </source>
</evidence>
<evidence type="ECO:0000313" key="3">
    <source>
        <dbReference type="EMBL" id="AXA35740.1"/>
    </source>
</evidence>
<dbReference type="CDD" id="cd07043">
    <property type="entry name" value="STAS_anti-anti-sigma_factors"/>
    <property type="match status" value="1"/>
</dbReference>
<feature type="compositionally biased region" description="Polar residues" evidence="1">
    <location>
        <begin position="97"/>
        <end position="112"/>
    </location>
</feature>
<feature type="region of interest" description="Disordered" evidence="1">
    <location>
        <begin position="92"/>
        <end position="112"/>
    </location>
</feature>
<dbReference type="KEGG" id="schv:BRCON_0963"/>
<name>A0A2Z4Y3N1_SUMC1</name>